<dbReference type="PRINTS" id="PR00038">
    <property type="entry name" value="HTHLUXR"/>
</dbReference>
<dbReference type="InterPro" id="IPR000792">
    <property type="entry name" value="Tscrpt_reg_LuxR_C"/>
</dbReference>
<keyword evidence="3" id="KW-0804">Transcription</keyword>
<dbReference type="PROSITE" id="PS50043">
    <property type="entry name" value="HTH_LUXR_2"/>
    <property type="match status" value="1"/>
</dbReference>
<reference evidence="5 6" key="1">
    <citation type="submission" date="2018-06" db="EMBL/GenBank/DDBJ databases">
        <title>Genomic Encyclopedia of Type Strains, Phase III (KMG-III): the genomes of soil and plant-associated and newly described type strains.</title>
        <authorList>
            <person name="Whitman W."/>
        </authorList>
    </citation>
    <scope>NUCLEOTIDE SEQUENCE [LARGE SCALE GENOMIC DNA]</scope>
    <source>
        <strain evidence="5 6">LMG 23644</strain>
    </source>
</reference>
<evidence type="ECO:0000256" key="1">
    <source>
        <dbReference type="ARBA" id="ARBA00023015"/>
    </source>
</evidence>
<dbReference type="GO" id="GO:0006355">
    <property type="term" value="P:regulation of DNA-templated transcription"/>
    <property type="evidence" value="ECO:0007669"/>
    <property type="project" value="InterPro"/>
</dbReference>
<proteinExistence type="predicted"/>
<dbReference type="AlphaFoldDB" id="A0A329BID7"/>
<evidence type="ECO:0000313" key="6">
    <source>
        <dbReference type="Proteomes" id="UP000248918"/>
    </source>
</evidence>
<dbReference type="EMBL" id="QLTK01000028">
    <property type="protein sequence ID" value="RAS21490.1"/>
    <property type="molecule type" value="Genomic_DNA"/>
</dbReference>
<dbReference type="InterPro" id="IPR036388">
    <property type="entry name" value="WH-like_DNA-bd_sf"/>
</dbReference>
<keyword evidence="2" id="KW-0238">DNA-binding</keyword>
<evidence type="ECO:0000259" key="4">
    <source>
        <dbReference type="PROSITE" id="PS50043"/>
    </source>
</evidence>
<evidence type="ECO:0000256" key="2">
    <source>
        <dbReference type="ARBA" id="ARBA00023125"/>
    </source>
</evidence>
<accession>A0A329BID7</accession>
<dbReference type="SMART" id="SM00421">
    <property type="entry name" value="HTH_LUXR"/>
    <property type="match status" value="1"/>
</dbReference>
<dbReference type="PROSITE" id="PS00622">
    <property type="entry name" value="HTH_LUXR_1"/>
    <property type="match status" value="1"/>
</dbReference>
<protein>
    <submittedName>
        <fullName evidence="5">LuxR family transcriptional regulator</fullName>
    </submittedName>
</protein>
<dbReference type="PANTHER" id="PTHR44688:SF16">
    <property type="entry name" value="DNA-BINDING TRANSCRIPTIONAL ACTIVATOR DEVR_DOSR"/>
    <property type="match status" value="1"/>
</dbReference>
<name>A0A329BID7_9BURK</name>
<evidence type="ECO:0000256" key="3">
    <source>
        <dbReference type="ARBA" id="ARBA00023163"/>
    </source>
</evidence>
<feature type="domain" description="HTH luxR-type" evidence="4">
    <location>
        <begin position="197"/>
        <end position="262"/>
    </location>
</feature>
<dbReference type="OrthoDB" id="343383at2"/>
<sequence length="267" mass="29528">MDRLFTEVATHQALARVIDHLGGPRFWRNLILLLNEVIPFDNALALLIGPDGVPRVLDEFDTGGTDAPSPVPLYLNGLYLLDPFLQAVHDGLADGLYRLEEVAPDLFRQSEYFLSYFRDAVGEDELQLIVKLAPTHDVVSLSLGAKARFDVEALGRLAVCAPWLIATIRQHQARLATDPARRADSGDLSGRVERALAGFGAELLSEREMSIARLVLRGNSSKAIAERLAISPETVKVHRRNLYNKLGISTQPELFSLFIQALGHEEQ</sequence>
<dbReference type="CDD" id="cd06170">
    <property type="entry name" value="LuxR_C_like"/>
    <property type="match status" value="1"/>
</dbReference>
<evidence type="ECO:0000313" key="5">
    <source>
        <dbReference type="EMBL" id="RAS21490.1"/>
    </source>
</evidence>
<comment type="caution">
    <text evidence="5">The sequence shown here is derived from an EMBL/GenBank/DDBJ whole genome shotgun (WGS) entry which is preliminary data.</text>
</comment>
<gene>
    <name evidence="5" type="ORF">BX591_1289</name>
</gene>
<dbReference type="InterPro" id="IPR016032">
    <property type="entry name" value="Sig_transdc_resp-reg_C-effctor"/>
</dbReference>
<keyword evidence="1" id="KW-0805">Transcription regulation</keyword>
<dbReference type="RefSeq" id="WP_111934683.1">
    <property type="nucleotide sequence ID" value="NZ_CADFFP010000030.1"/>
</dbReference>
<dbReference type="GO" id="GO:0003677">
    <property type="term" value="F:DNA binding"/>
    <property type="evidence" value="ECO:0007669"/>
    <property type="project" value="UniProtKB-KW"/>
</dbReference>
<organism evidence="5 6">
    <name type="scientific">Paraburkholderia bryophila</name>
    <dbReference type="NCBI Taxonomy" id="420952"/>
    <lineage>
        <taxon>Bacteria</taxon>
        <taxon>Pseudomonadati</taxon>
        <taxon>Pseudomonadota</taxon>
        <taxon>Betaproteobacteria</taxon>
        <taxon>Burkholderiales</taxon>
        <taxon>Burkholderiaceae</taxon>
        <taxon>Paraburkholderia</taxon>
    </lineage>
</organism>
<dbReference type="Gene3D" id="1.10.10.10">
    <property type="entry name" value="Winged helix-like DNA-binding domain superfamily/Winged helix DNA-binding domain"/>
    <property type="match status" value="1"/>
</dbReference>
<dbReference type="PANTHER" id="PTHR44688">
    <property type="entry name" value="DNA-BINDING TRANSCRIPTIONAL ACTIVATOR DEVR_DOSR"/>
    <property type="match status" value="1"/>
</dbReference>
<dbReference type="Pfam" id="PF00196">
    <property type="entry name" value="GerE"/>
    <property type="match status" value="1"/>
</dbReference>
<dbReference type="Proteomes" id="UP000248918">
    <property type="component" value="Unassembled WGS sequence"/>
</dbReference>
<dbReference type="SUPFAM" id="SSF46894">
    <property type="entry name" value="C-terminal effector domain of the bipartite response regulators"/>
    <property type="match status" value="1"/>
</dbReference>